<reference evidence="4 5" key="1">
    <citation type="journal article" date="2017" name="ISME J.">
        <title>Energy and carbon metabolisms in a deep terrestrial subsurface fluid microbial community.</title>
        <authorList>
            <person name="Momper L."/>
            <person name="Jungbluth S.P."/>
            <person name="Lee M.D."/>
            <person name="Amend J.P."/>
        </authorList>
    </citation>
    <scope>NUCLEOTIDE SEQUENCE [LARGE SCALE GENOMIC DNA]</scope>
    <source>
        <strain evidence="4">SURF_26</strain>
    </source>
</reference>
<dbReference type="GO" id="GO:0003824">
    <property type="term" value="F:catalytic activity"/>
    <property type="evidence" value="ECO:0007669"/>
    <property type="project" value="InterPro"/>
</dbReference>
<evidence type="ECO:0000313" key="4">
    <source>
        <dbReference type="EMBL" id="RJP56475.1"/>
    </source>
</evidence>
<dbReference type="InterPro" id="IPR021923">
    <property type="entry name" value="DUF3536"/>
</dbReference>
<name>A0A3A4QQZ2_9BACT</name>
<evidence type="ECO:0000256" key="1">
    <source>
        <dbReference type="ARBA" id="ARBA00006821"/>
    </source>
</evidence>
<evidence type="ECO:0000259" key="3">
    <source>
        <dbReference type="Pfam" id="PF03065"/>
    </source>
</evidence>
<dbReference type="AlphaFoldDB" id="A0A3A4QQZ2"/>
<keyword evidence="2" id="KW-0119">Carbohydrate metabolism</keyword>
<dbReference type="Pfam" id="PF12055">
    <property type="entry name" value="DUF3536"/>
    <property type="match status" value="1"/>
</dbReference>
<dbReference type="InterPro" id="IPR011330">
    <property type="entry name" value="Glyco_hydro/deAcase_b/a-brl"/>
</dbReference>
<evidence type="ECO:0000256" key="2">
    <source>
        <dbReference type="ARBA" id="ARBA00023277"/>
    </source>
</evidence>
<dbReference type="SUPFAM" id="SSF88713">
    <property type="entry name" value="Glycoside hydrolase/deacetylase"/>
    <property type="match status" value="1"/>
</dbReference>
<dbReference type="Gene3D" id="3.20.110.20">
    <property type="match status" value="1"/>
</dbReference>
<accession>A0A3A4QQZ2</accession>
<organism evidence="4 5">
    <name type="scientific">Candidatus Auribacter fodinae</name>
    <dbReference type="NCBI Taxonomy" id="2093366"/>
    <lineage>
        <taxon>Bacteria</taxon>
        <taxon>Pseudomonadati</taxon>
        <taxon>Candidatus Auribacterota</taxon>
        <taxon>Candidatus Auribacteria</taxon>
        <taxon>Candidatus Auribacterales</taxon>
        <taxon>Candidatus Auribacteraceae</taxon>
        <taxon>Candidatus Auribacter</taxon>
    </lineage>
</organism>
<gene>
    <name evidence="4" type="ORF">C4541_12140</name>
</gene>
<feature type="non-terminal residue" evidence="4">
    <location>
        <position position="700"/>
    </location>
</feature>
<feature type="domain" description="Glycoside hydrolase family 57 N-terminal" evidence="3">
    <location>
        <begin position="62"/>
        <end position="309"/>
    </location>
</feature>
<dbReference type="PANTHER" id="PTHR36306">
    <property type="entry name" value="ALPHA-AMYLASE-RELATED-RELATED"/>
    <property type="match status" value="1"/>
</dbReference>
<dbReference type="CDD" id="cd10797">
    <property type="entry name" value="GH57N_APU_like_1"/>
    <property type="match status" value="1"/>
</dbReference>
<dbReference type="InterPro" id="IPR052046">
    <property type="entry name" value="GH57_Enzymes"/>
</dbReference>
<dbReference type="EMBL" id="QZJZ01000094">
    <property type="protein sequence ID" value="RJP56475.1"/>
    <property type="molecule type" value="Genomic_DNA"/>
</dbReference>
<evidence type="ECO:0000313" key="5">
    <source>
        <dbReference type="Proteomes" id="UP000266426"/>
    </source>
</evidence>
<dbReference type="InterPro" id="IPR004300">
    <property type="entry name" value="Glyco_hydro_57_N"/>
</dbReference>
<comment type="similarity">
    <text evidence="1">Belongs to the glycosyl hydrolase 57 family.</text>
</comment>
<dbReference type="Pfam" id="PF03065">
    <property type="entry name" value="Glyco_hydro_57"/>
    <property type="match status" value="1"/>
</dbReference>
<comment type="caution">
    <text evidence="4">The sequence shown here is derived from an EMBL/GenBank/DDBJ whole genome shotgun (WGS) entry which is preliminary data.</text>
</comment>
<proteinExistence type="inferred from homology"/>
<sequence length="700" mass="81604">MQNKYAIIHGHFYQPPRENPWTGEIERQPSAHPFHDWNDRIAAECYTPNTSSRILNETGLINDITNNFLHMSFNFGPTLLQWFERKYPEAYNKIIEADKESVKLHNGHGNAVAQVYNHVIMPLADDDDKRTQIEWGIKDFVHRFNRYPEAIWLAETAINYRTAEILMEYNLKYIILSPYQADKIRAFNSKTWINVGTGNIDTRVPYRIFAYDPSGNRLDNKFIDVFFYEPRISSAVGFEHLLTDSVRFADRIQSVFDHWSDEGQAAIVATDGESYGHHERHGDMCFGALATREIKNRHFKMTNFGHFHEMYPPQFEVILKTGNNNEGTAWSCAHGIGRWIRDCSCSDGGGWGWNQKWRGPLREAFNYLHNECNRIYANLLKEHVHDLMKMRNDYINVVLNPETKEAFLKEHLKAARSIQDTSVIFQLLEAQFNSQLMFTSCAWFFADISRIEPVQNMKYAAKVIDLLSEFTDEDIETQFLNILDTAKSNIQEFGTGKDIYLSFVKPYICYPEVIIGTYAMENFILNNSADGEIFFYSVKPLLCEKNTDTDKPVYKGMVKLINKKTEKKQDFIYYLFVPSYRDMRCYILSPDVNLEFNISPLDTIEERIAELAHYRFYGLKNLIGYNREKLIEMALHSEMQRLDKTFNTIYRKNVDLLATLTQYDLPLPNVLKEVCSYALTNEVNRQIAKLNQKKVPLSKT</sequence>
<dbReference type="GO" id="GO:0005975">
    <property type="term" value="P:carbohydrate metabolic process"/>
    <property type="evidence" value="ECO:0007669"/>
    <property type="project" value="InterPro"/>
</dbReference>
<dbReference type="Proteomes" id="UP000266426">
    <property type="component" value="Unassembled WGS sequence"/>
</dbReference>
<protein>
    <submittedName>
        <fullName evidence="4">DUF3536 domain-containing protein</fullName>
    </submittedName>
</protein>
<dbReference type="PANTHER" id="PTHR36306:SF3">
    <property type="entry name" value="GLYCOSIDE HYDROLASE FAMILY 57"/>
    <property type="match status" value="1"/>
</dbReference>